<dbReference type="PANTHER" id="PTHR33875">
    <property type="entry name" value="OS09G0542200 PROTEIN"/>
    <property type="match status" value="1"/>
</dbReference>
<evidence type="ECO:0000313" key="2">
    <source>
        <dbReference type="Proteomes" id="UP001165060"/>
    </source>
</evidence>
<dbReference type="Gene3D" id="3.40.30.10">
    <property type="entry name" value="Glutaredoxin"/>
    <property type="match status" value="1"/>
</dbReference>
<comment type="caution">
    <text evidence="1">The sequence shown here is derived from an EMBL/GenBank/DDBJ whole genome shotgun (WGS) entry which is preliminary data.</text>
</comment>
<dbReference type="EMBL" id="BRYB01002457">
    <property type="protein sequence ID" value="GMI19863.1"/>
    <property type="molecule type" value="Genomic_DNA"/>
</dbReference>
<organism evidence="1 2">
    <name type="scientific">Tetraparma gracilis</name>
    <dbReference type="NCBI Taxonomy" id="2962635"/>
    <lineage>
        <taxon>Eukaryota</taxon>
        <taxon>Sar</taxon>
        <taxon>Stramenopiles</taxon>
        <taxon>Ochrophyta</taxon>
        <taxon>Bolidophyceae</taxon>
        <taxon>Parmales</taxon>
        <taxon>Triparmaceae</taxon>
        <taxon>Tetraparma</taxon>
    </lineage>
</organism>
<protein>
    <recommendedName>
        <fullName evidence="3">Thioredoxin-like fold domain-containing protein</fullName>
    </recommendedName>
</protein>
<reference evidence="1 2" key="1">
    <citation type="journal article" date="2023" name="Commun. Biol.">
        <title>Genome analysis of Parmales, the sister group of diatoms, reveals the evolutionary specialization of diatoms from phago-mixotrophs to photoautotrophs.</title>
        <authorList>
            <person name="Ban H."/>
            <person name="Sato S."/>
            <person name="Yoshikawa S."/>
            <person name="Yamada K."/>
            <person name="Nakamura Y."/>
            <person name="Ichinomiya M."/>
            <person name="Sato N."/>
            <person name="Blanc-Mathieu R."/>
            <person name="Endo H."/>
            <person name="Kuwata A."/>
            <person name="Ogata H."/>
        </authorList>
    </citation>
    <scope>NUCLEOTIDE SEQUENCE [LARGE SCALE GENOMIC DNA]</scope>
</reference>
<name>A0ABQ6M5K5_9STRA</name>
<accession>A0ABQ6M5K5</accession>
<sequence>MPPPHPPKPVGVRYPPGSTNLPATTIEVFLDFCCPFSAKMWPTLKALQAADAGVQFVVQLVPQPWHPQSAVLHEVGLSIRELFGDAAFFDYCDLIFLNCQSDFFDDKTMDKSRSQLYEDLASRSFPSDGERKAALLAFLGLKGEGNSGSKATQLVKWAVKYHRLARSVHVTPTVFLNGLEAGDVGSGWTVEQWTEKLDNL</sequence>
<dbReference type="SUPFAM" id="SSF52833">
    <property type="entry name" value="Thioredoxin-like"/>
    <property type="match status" value="1"/>
</dbReference>
<keyword evidence="2" id="KW-1185">Reference proteome</keyword>
<dbReference type="InterPro" id="IPR036249">
    <property type="entry name" value="Thioredoxin-like_sf"/>
</dbReference>
<evidence type="ECO:0008006" key="3">
    <source>
        <dbReference type="Google" id="ProtNLM"/>
    </source>
</evidence>
<dbReference type="Proteomes" id="UP001165060">
    <property type="component" value="Unassembled WGS sequence"/>
</dbReference>
<evidence type="ECO:0000313" key="1">
    <source>
        <dbReference type="EMBL" id="GMI19863.1"/>
    </source>
</evidence>
<gene>
    <name evidence="1" type="ORF">TeGR_g10959</name>
</gene>
<proteinExistence type="predicted"/>
<dbReference type="PANTHER" id="PTHR33875:SF2">
    <property type="entry name" value="ACR183CP"/>
    <property type="match status" value="1"/>
</dbReference>